<organism evidence="1 2">
    <name type="scientific">Ottowia cancrivicina</name>
    <dbReference type="NCBI Taxonomy" id="3040346"/>
    <lineage>
        <taxon>Bacteria</taxon>
        <taxon>Pseudomonadati</taxon>
        <taxon>Pseudomonadota</taxon>
        <taxon>Betaproteobacteria</taxon>
        <taxon>Burkholderiales</taxon>
        <taxon>Comamonadaceae</taxon>
        <taxon>Ottowia</taxon>
    </lineage>
</organism>
<dbReference type="AlphaFoldDB" id="A0AAW6RIU2"/>
<accession>A0AAW6RIU2</accession>
<proteinExistence type="predicted"/>
<evidence type="ECO:0000313" key="1">
    <source>
        <dbReference type="EMBL" id="MDG9698196.1"/>
    </source>
</evidence>
<gene>
    <name evidence="1" type="ORF">QB898_00410</name>
</gene>
<keyword evidence="2" id="KW-1185">Reference proteome</keyword>
<dbReference type="RefSeq" id="WP_279523350.1">
    <property type="nucleotide sequence ID" value="NZ_JARVII010000001.1"/>
</dbReference>
<evidence type="ECO:0000313" key="2">
    <source>
        <dbReference type="Proteomes" id="UP001237156"/>
    </source>
</evidence>
<comment type="caution">
    <text evidence="1">The sequence shown here is derived from an EMBL/GenBank/DDBJ whole genome shotgun (WGS) entry which is preliminary data.</text>
</comment>
<sequence>MNDTNESWRKLLTSRTLKSNLISISLFLTAFEMFKERVVGLPKTFFMDINKSDEYAINEQYKKDVLSKNNSRVYASLLWLKELGAMDQADIKNFDEIRKHRNELAHNPLSFIADAGKNIDFNKFFCLTNLLCKIEKWWLVHCECLPDMYSHDAEINPDDIVTPSQWTLKLLFDMALENEPKENFYHDGFFNDIQRS</sequence>
<protein>
    <submittedName>
        <fullName evidence="1">Uncharacterized protein</fullName>
    </submittedName>
</protein>
<name>A0AAW6RIU2_9BURK</name>
<dbReference type="Proteomes" id="UP001237156">
    <property type="component" value="Unassembled WGS sequence"/>
</dbReference>
<dbReference type="EMBL" id="JARVII010000001">
    <property type="protein sequence ID" value="MDG9698196.1"/>
    <property type="molecule type" value="Genomic_DNA"/>
</dbReference>
<reference evidence="1 2" key="1">
    <citation type="submission" date="2023-04" db="EMBL/GenBank/DDBJ databases">
        <title>Ottowia paracancer sp. nov., isolated from human stomach.</title>
        <authorList>
            <person name="Song Y."/>
        </authorList>
    </citation>
    <scope>NUCLEOTIDE SEQUENCE [LARGE SCALE GENOMIC DNA]</scope>
    <source>
        <strain evidence="1 2">10c7w1</strain>
    </source>
</reference>